<dbReference type="Proteomes" id="UP000619293">
    <property type="component" value="Unassembled WGS sequence"/>
</dbReference>
<reference evidence="2 3" key="1">
    <citation type="submission" date="2021-01" db="EMBL/GenBank/DDBJ databases">
        <title>Whole genome shotgun sequence of Catellatospora chokoriensis NBRC 107358.</title>
        <authorList>
            <person name="Komaki H."/>
            <person name="Tamura T."/>
        </authorList>
    </citation>
    <scope>NUCLEOTIDE SEQUENCE [LARGE SCALE GENOMIC DNA]</scope>
    <source>
        <strain evidence="2 3">NBRC 107358</strain>
    </source>
</reference>
<accession>A0A8J3KAP0</accession>
<organism evidence="2 3">
    <name type="scientific">Catellatospora chokoriensis</name>
    <dbReference type="NCBI Taxonomy" id="310353"/>
    <lineage>
        <taxon>Bacteria</taxon>
        <taxon>Bacillati</taxon>
        <taxon>Actinomycetota</taxon>
        <taxon>Actinomycetes</taxon>
        <taxon>Micromonosporales</taxon>
        <taxon>Micromonosporaceae</taxon>
        <taxon>Catellatospora</taxon>
    </lineage>
</organism>
<feature type="domain" description="Helix-turn-helix" evidence="1">
    <location>
        <begin position="84"/>
        <end position="129"/>
    </location>
</feature>
<name>A0A8J3KAP0_9ACTN</name>
<dbReference type="EMBL" id="BONG01000035">
    <property type="protein sequence ID" value="GIF91659.1"/>
    <property type="molecule type" value="Genomic_DNA"/>
</dbReference>
<proteinExistence type="predicted"/>
<evidence type="ECO:0000259" key="1">
    <source>
        <dbReference type="Pfam" id="PF12728"/>
    </source>
</evidence>
<gene>
    <name evidence="2" type="ORF">Cch02nite_51030</name>
</gene>
<dbReference type="AlphaFoldDB" id="A0A8J3KAP0"/>
<evidence type="ECO:0000313" key="2">
    <source>
        <dbReference type="EMBL" id="GIF91659.1"/>
    </source>
</evidence>
<evidence type="ECO:0000313" key="3">
    <source>
        <dbReference type="Proteomes" id="UP000619293"/>
    </source>
</evidence>
<protein>
    <submittedName>
        <fullName evidence="2">Excisionase</fullName>
    </submittedName>
</protein>
<dbReference type="Pfam" id="PF12728">
    <property type="entry name" value="HTH_17"/>
    <property type="match status" value="1"/>
</dbReference>
<sequence length="153" mass="16779">MSVGAMSTEPPSAHVVQLAAHALERIRSYLRDHPEGPADVRVQVSDEPGAELTVPREAVVLLARALSHLADGHAVTVLPADAELTTQQAADLLHVSRPFLIRLLESGEIRYRKVGSHRRVDLQSLLDYRRVDDARTLRAANELSALDEELGLI</sequence>
<dbReference type="GO" id="GO:0003677">
    <property type="term" value="F:DNA binding"/>
    <property type="evidence" value="ECO:0007669"/>
    <property type="project" value="InterPro"/>
</dbReference>
<dbReference type="InterPro" id="IPR041657">
    <property type="entry name" value="HTH_17"/>
</dbReference>
<dbReference type="InterPro" id="IPR010093">
    <property type="entry name" value="SinI_DNA-bd"/>
</dbReference>
<keyword evidence="3" id="KW-1185">Reference proteome</keyword>
<comment type="caution">
    <text evidence="2">The sequence shown here is derived from an EMBL/GenBank/DDBJ whole genome shotgun (WGS) entry which is preliminary data.</text>
</comment>
<dbReference type="NCBIfam" id="TIGR01764">
    <property type="entry name" value="excise"/>
    <property type="match status" value="1"/>
</dbReference>